<gene>
    <name evidence="2" type="ORF">GCM10009098_03840</name>
</gene>
<accession>A0ABN1DC12</accession>
<feature type="transmembrane region" description="Helical" evidence="1">
    <location>
        <begin position="75"/>
        <end position="96"/>
    </location>
</feature>
<feature type="transmembrane region" description="Helical" evidence="1">
    <location>
        <begin position="29"/>
        <end position="47"/>
    </location>
</feature>
<keyword evidence="1" id="KW-0812">Transmembrane</keyword>
<sequence>MEGMYLGWGTLALINAALANIDGRSPLLYLLGSMLFGPLVTLVLAVTRYDSEKGTVFSDLIYGQKYNKAVTPGSFPGWLAAFAFAGLILLAAYVIWG</sequence>
<comment type="caution">
    <text evidence="2">The sequence shown here is derived from an EMBL/GenBank/DDBJ whole genome shotgun (WGS) entry which is preliminary data.</text>
</comment>
<reference evidence="2 3" key="1">
    <citation type="journal article" date="2019" name="Int. J. Syst. Evol. Microbiol.">
        <title>The Global Catalogue of Microorganisms (GCM) 10K type strain sequencing project: providing services to taxonomists for standard genome sequencing and annotation.</title>
        <authorList>
            <consortium name="The Broad Institute Genomics Platform"/>
            <consortium name="The Broad Institute Genome Sequencing Center for Infectious Disease"/>
            <person name="Wu L."/>
            <person name="Ma J."/>
        </authorList>
    </citation>
    <scope>NUCLEOTIDE SEQUENCE [LARGE SCALE GENOMIC DNA]</scope>
    <source>
        <strain evidence="2 3">JCM 14331</strain>
    </source>
</reference>
<dbReference type="Proteomes" id="UP001501169">
    <property type="component" value="Unassembled WGS sequence"/>
</dbReference>
<organism evidence="2 3">
    <name type="scientific">Rheinheimera aquimaris</name>
    <dbReference type="NCBI Taxonomy" id="412437"/>
    <lineage>
        <taxon>Bacteria</taxon>
        <taxon>Pseudomonadati</taxon>
        <taxon>Pseudomonadota</taxon>
        <taxon>Gammaproteobacteria</taxon>
        <taxon>Chromatiales</taxon>
        <taxon>Chromatiaceae</taxon>
        <taxon>Rheinheimera</taxon>
    </lineage>
</organism>
<dbReference type="EMBL" id="BAAAEO010000001">
    <property type="protein sequence ID" value="GAA0539537.1"/>
    <property type="molecule type" value="Genomic_DNA"/>
</dbReference>
<dbReference type="RefSeq" id="WP_226765699.1">
    <property type="nucleotide sequence ID" value="NZ_BAAAEO010000001.1"/>
</dbReference>
<evidence type="ECO:0000256" key="1">
    <source>
        <dbReference type="SAM" id="Phobius"/>
    </source>
</evidence>
<evidence type="ECO:0000313" key="2">
    <source>
        <dbReference type="EMBL" id="GAA0539537.1"/>
    </source>
</evidence>
<name>A0ABN1DC12_9GAMM</name>
<proteinExistence type="predicted"/>
<keyword evidence="1" id="KW-0472">Membrane</keyword>
<protein>
    <submittedName>
        <fullName evidence="2">Uncharacterized protein</fullName>
    </submittedName>
</protein>
<keyword evidence="1" id="KW-1133">Transmembrane helix</keyword>
<evidence type="ECO:0000313" key="3">
    <source>
        <dbReference type="Proteomes" id="UP001501169"/>
    </source>
</evidence>
<keyword evidence="3" id="KW-1185">Reference proteome</keyword>